<dbReference type="InterPro" id="IPR001623">
    <property type="entry name" value="DnaJ_domain"/>
</dbReference>
<dbReference type="PROSITE" id="PS50005">
    <property type="entry name" value="TPR"/>
    <property type="match status" value="2"/>
</dbReference>
<dbReference type="Gene3D" id="1.10.287.110">
    <property type="entry name" value="DnaJ domain"/>
    <property type="match status" value="1"/>
</dbReference>
<dbReference type="AlphaFoldDB" id="A0A1U7J5K3"/>
<dbReference type="Gene3D" id="1.25.40.10">
    <property type="entry name" value="Tetratricopeptide repeat domain"/>
    <property type="match status" value="1"/>
</dbReference>
<dbReference type="Proteomes" id="UP000185557">
    <property type="component" value="Unassembled WGS sequence"/>
</dbReference>
<feature type="repeat" description="TPR" evidence="1">
    <location>
        <begin position="198"/>
        <end position="231"/>
    </location>
</feature>
<reference evidence="4 5" key="1">
    <citation type="submission" date="2016-11" db="EMBL/GenBank/DDBJ databases">
        <title>Draft Genome Sequences of Nine Cyanobacterial Strains from Diverse Habitats.</title>
        <authorList>
            <person name="Zhu T."/>
            <person name="Hou S."/>
            <person name="Lu X."/>
            <person name="Hess W.R."/>
        </authorList>
    </citation>
    <scope>NUCLEOTIDE SEQUENCE [LARGE SCALE GENOMIC DNA]</scope>
    <source>
        <strain evidence="4 5">NIES-30</strain>
    </source>
</reference>
<keyword evidence="1" id="KW-0802">TPR repeat</keyword>
<dbReference type="InterPro" id="IPR011990">
    <property type="entry name" value="TPR-like_helical_dom_sf"/>
</dbReference>
<protein>
    <submittedName>
        <fullName evidence="4">Molecular chaperone DnaJ</fullName>
    </submittedName>
</protein>
<keyword evidence="5" id="KW-1185">Reference proteome</keyword>
<feature type="compositionally biased region" description="Basic and acidic residues" evidence="2">
    <location>
        <begin position="296"/>
        <end position="307"/>
    </location>
</feature>
<feature type="region of interest" description="Disordered" evidence="2">
    <location>
        <begin position="278"/>
        <end position="321"/>
    </location>
</feature>
<dbReference type="Pfam" id="PF00226">
    <property type="entry name" value="DnaJ"/>
    <property type="match status" value="1"/>
</dbReference>
<dbReference type="InterPro" id="IPR036869">
    <property type="entry name" value="J_dom_sf"/>
</dbReference>
<evidence type="ECO:0000259" key="3">
    <source>
        <dbReference type="PROSITE" id="PS50076"/>
    </source>
</evidence>
<dbReference type="InterPro" id="IPR019734">
    <property type="entry name" value="TPR_rpt"/>
</dbReference>
<evidence type="ECO:0000313" key="5">
    <source>
        <dbReference type="Proteomes" id="UP000185557"/>
    </source>
</evidence>
<sequence>MPHAAFSPEWLNRYTDPYALLGVSVAADERRILKRYRVVAKQLHPDALVDVPTELRQLADQVLPKLVNPAYQRLKQDKGRNEVLAALRFKVRRLSRDQQLQPTSKPGKYLLDVAEAEVDVFYEQAVDQLCDRQYASLAEFETCTQQLSELNLVYLRRKMGAPVIREKRSGLVAATAIASDPLADHPANNGKSSGQAYADRHYGRAQEYLKGKNVQAAIQELKDALKIDPQNSSYHCLMGQAYLLQKLPGMAKVHFRQALRLNPKNAVALKYARQLNLTMTDPPPRPAATPTQDSPKQPDSKPLDSPKRSLFGRLFSKGSSR</sequence>
<dbReference type="PROSITE" id="PS50076">
    <property type="entry name" value="DNAJ_2"/>
    <property type="match status" value="1"/>
</dbReference>
<dbReference type="SMART" id="SM00028">
    <property type="entry name" value="TPR"/>
    <property type="match status" value="2"/>
</dbReference>
<dbReference type="OrthoDB" id="494812at2"/>
<evidence type="ECO:0000256" key="1">
    <source>
        <dbReference type="PROSITE-ProRule" id="PRU00339"/>
    </source>
</evidence>
<dbReference type="SUPFAM" id="SSF46565">
    <property type="entry name" value="Chaperone J-domain"/>
    <property type="match status" value="1"/>
</dbReference>
<dbReference type="CDD" id="cd06257">
    <property type="entry name" value="DnaJ"/>
    <property type="match status" value="1"/>
</dbReference>
<dbReference type="Pfam" id="PF13414">
    <property type="entry name" value="TPR_11"/>
    <property type="match status" value="1"/>
</dbReference>
<evidence type="ECO:0000256" key="2">
    <source>
        <dbReference type="SAM" id="MobiDB-lite"/>
    </source>
</evidence>
<accession>A0A1U7J5K3</accession>
<gene>
    <name evidence="4" type="ORF">NIES30_11050</name>
</gene>
<comment type="caution">
    <text evidence="4">The sequence shown here is derived from an EMBL/GenBank/DDBJ whole genome shotgun (WGS) entry which is preliminary data.</text>
</comment>
<feature type="domain" description="J" evidence="3">
    <location>
        <begin position="16"/>
        <end position="100"/>
    </location>
</feature>
<dbReference type="STRING" id="549789.NIES30_11050"/>
<evidence type="ECO:0000313" key="4">
    <source>
        <dbReference type="EMBL" id="OKH48036.1"/>
    </source>
</evidence>
<name>A0A1U7J5K3_9CYAN</name>
<proteinExistence type="predicted"/>
<dbReference type="SMART" id="SM00271">
    <property type="entry name" value="DnaJ"/>
    <property type="match status" value="1"/>
</dbReference>
<dbReference type="SUPFAM" id="SSF48452">
    <property type="entry name" value="TPR-like"/>
    <property type="match status" value="1"/>
</dbReference>
<dbReference type="EMBL" id="MRCG01000007">
    <property type="protein sequence ID" value="OKH48036.1"/>
    <property type="molecule type" value="Genomic_DNA"/>
</dbReference>
<dbReference type="RefSeq" id="WP_073608490.1">
    <property type="nucleotide sequence ID" value="NZ_MRCG01000007.1"/>
</dbReference>
<organism evidence="4 5">
    <name type="scientific">Phormidium tenue NIES-30</name>
    <dbReference type="NCBI Taxonomy" id="549789"/>
    <lineage>
        <taxon>Bacteria</taxon>
        <taxon>Bacillati</taxon>
        <taxon>Cyanobacteriota</taxon>
        <taxon>Cyanophyceae</taxon>
        <taxon>Oscillatoriophycideae</taxon>
        <taxon>Oscillatoriales</taxon>
        <taxon>Oscillatoriaceae</taxon>
        <taxon>Phormidium</taxon>
    </lineage>
</organism>
<feature type="repeat" description="TPR" evidence="1">
    <location>
        <begin position="232"/>
        <end position="265"/>
    </location>
</feature>